<evidence type="ECO:0000313" key="1">
    <source>
        <dbReference type="EMBL" id="AXA33638.1"/>
    </source>
</evidence>
<dbReference type="Proteomes" id="UP000681131">
    <property type="component" value="Chromosome"/>
</dbReference>
<evidence type="ECO:0000313" key="3">
    <source>
        <dbReference type="Proteomes" id="UP000251120"/>
    </source>
</evidence>
<dbReference type="EMBL" id="CP043424">
    <property type="protein sequence ID" value="QIW11872.1"/>
    <property type="molecule type" value="Genomic_DNA"/>
</dbReference>
<dbReference type="InterPro" id="IPR050464">
    <property type="entry name" value="Zeta_carotene_desat/Oxidored"/>
</dbReference>
<dbReference type="OrthoDB" id="9769600at2"/>
<reference evidence="1 3" key="1">
    <citation type="submission" date="2017-06" db="EMBL/GenBank/DDBJ databases">
        <title>Complete genome of Francisella adeliensis.</title>
        <authorList>
            <person name="Vallesi A."/>
            <person name="Sjodin A."/>
        </authorList>
    </citation>
    <scope>NUCLEOTIDE SEQUENCE [LARGE SCALE GENOMIC DNA]</scope>
    <source>
        <strain evidence="1 3">FDC440</strain>
    </source>
</reference>
<dbReference type="AlphaFoldDB" id="A0A2Z4XYD8"/>
<evidence type="ECO:0000313" key="2">
    <source>
        <dbReference type="EMBL" id="QIW11872.1"/>
    </source>
</evidence>
<keyword evidence="4" id="KW-1185">Reference proteome</keyword>
<reference evidence="2 4" key="2">
    <citation type="submission" date="2019-08" db="EMBL/GenBank/DDBJ databases">
        <title>Complete genome sequences of Francisella adeliensis (FSC1325 and FSC1326).</title>
        <authorList>
            <person name="Ohrman C."/>
            <person name="Uneklint I."/>
            <person name="Vallesi A."/>
            <person name="Karlsson L."/>
            <person name="Sjodin A."/>
        </authorList>
    </citation>
    <scope>NUCLEOTIDE SEQUENCE [LARGE SCALE GENOMIC DNA]</scope>
    <source>
        <strain evidence="2 4">FSC1325</strain>
    </source>
</reference>
<sequence length="395" mass="45232">MIKINTVILGGGISGVSFSQKLTKKNIENIVIEKEQIGGCIYSAKYNDLWFEMGAHTIYNSYSDTIEFIKKNKIQQDIATRKKLPFLMVMPTNQIQSIFSNLNYLTLVPSYIFNRKISKDDKTVKQYASQVFGKKNYDNTFKYCFSAVLSQDSDDFPMKYLFKKYDRDTSFPRSFTFKDGLSNLFKNSNVNLVKGEVFKISQTDDKQWIITTNNATYNAKNICLATPWNITKNLISEILPSIASHQYSPKMSHLTSIGIVVSKDKLKHIKNIAGLIGKEQFFYSAVSRDVIKHPNLRAIVFHCKSQPNLEMKNIRNKAAGVLGISTKDIIHSHTKQNSLPCYNKNHDIFIKDLEDALTKHKNLFITGNFFDRLAIENCIRRSNYQASKLICNKNT</sequence>
<dbReference type="GO" id="GO:0016491">
    <property type="term" value="F:oxidoreductase activity"/>
    <property type="evidence" value="ECO:0007669"/>
    <property type="project" value="TreeGrafter"/>
</dbReference>
<dbReference type="PANTHER" id="PTHR42923:SF3">
    <property type="entry name" value="PROTOPORPHYRINOGEN OXIDASE"/>
    <property type="match status" value="1"/>
</dbReference>
<gene>
    <name evidence="1" type="ORF">CDH04_04080</name>
    <name evidence="2" type="ORF">FZC43_04080</name>
</gene>
<dbReference type="PANTHER" id="PTHR42923">
    <property type="entry name" value="PROTOPORPHYRINOGEN OXIDASE"/>
    <property type="match status" value="1"/>
</dbReference>
<proteinExistence type="predicted"/>
<organism evidence="1 3">
    <name type="scientific">Francisella adeliensis</name>
    <dbReference type="NCBI Taxonomy" id="2007306"/>
    <lineage>
        <taxon>Bacteria</taxon>
        <taxon>Pseudomonadati</taxon>
        <taxon>Pseudomonadota</taxon>
        <taxon>Gammaproteobacteria</taxon>
        <taxon>Thiotrichales</taxon>
        <taxon>Francisellaceae</taxon>
        <taxon>Francisella</taxon>
    </lineage>
</organism>
<evidence type="ECO:0000313" key="4">
    <source>
        <dbReference type="Proteomes" id="UP000681131"/>
    </source>
</evidence>
<protein>
    <submittedName>
        <fullName evidence="2">NAD(P)-binding protein</fullName>
    </submittedName>
    <submittedName>
        <fullName evidence="1">Protoporphyrinogen oxidase</fullName>
    </submittedName>
</protein>
<dbReference type="Proteomes" id="UP000251120">
    <property type="component" value="Chromosome"/>
</dbReference>
<dbReference type="SUPFAM" id="SSF51905">
    <property type="entry name" value="FAD/NAD(P)-binding domain"/>
    <property type="match status" value="1"/>
</dbReference>
<accession>A0A2Z4XYD8</accession>
<name>A0A2Z4XYD8_9GAMM</name>
<dbReference type="Pfam" id="PF13450">
    <property type="entry name" value="NAD_binding_8"/>
    <property type="match status" value="1"/>
</dbReference>
<dbReference type="InterPro" id="IPR036188">
    <property type="entry name" value="FAD/NAD-bd_sf"/>
</dbReference>
<dbReference type="RefSeq" id="WP_112869811.1">
    <property type="nucleotide sequence ID" value="NZ_CP021781.1"/>
</dbReference>
<dbReference type="Gene3D" id="3.50.50.60">
    <property type="entry name" value="FAD/NAD(P)-binding domain"/>
    <property type="match status" value="2"/>
</dbReference>
<dbReference type="EMBL" id="CP021781">
    <property type="protein sequence ID" value="AXA33638.1"/>
    <property type="molecule type" value="Genomic_DNA"/>
</dbReference>
<dbReference type="KEGG" id="fad:CDH04_04080"/>